<proteinExistence type="predicted"/>
<feature type="region of interest" description="Disordered" evidence="1">
    <location>
        <begin position="108"/>
        <end position="130"/>
    </location>
</feature>
<dbReference type="AlphaFoldDB" id="D0L2D6"/>
<dbReference type="OrthoDB" id="4775251at2"/>
<evidence type="ECO:0000256" key="1">
    <source>
        <dbReference type="SAM" id="MobiDB-lite"/>
    </source>
</evidence>
<keyword evidence="3" id="KW-1185">Reference proteome</keyword>
<name>D0L2D6_GORB4</name>
<dbReference type="Proteomes" id="UP000001219">
    <property type="component" value="Chromosome"/>
</dbReference>
<dbReference type="EMBL" id="CP001802">
    <property type="protein sequence ID" value="ACY22839.1"/>
    <property type="molecule type" value="Genomic_DNA"/>
</dbReference>
<dbReference type="eggNOG" id="ENOG50342ZI">
    <property type="taxonomic scope" value="Bacteria"/>
</dbReference>
<dbReference type="STRING" id="526226.Gbro_3651"/>
<evidence type="ECO:0000313" key="2">
    <source>
        <dbReference type="EMBL" id="ACY22839.1"/>
    </source>
</evidence>
<accession>D0L2D6</accession>
<sequence>MTAHHGEAAPTVHADEPDHGPWKALHQSAHARSRSGALAVTTTYQGLPLSVRIEPSTLDKDPAVLAGEILRLCKQSAMSAGIRLREDLLASGMARDLVEQMHLPTPDDLARAEYQDDADADAPASWLRRG</sequence>
<evidence type="ECO:0000313" key="3">
    <source>
        <dbReference type="Proteomes" id="UP000001219"/>
    </source>
</evidence>
<dbReference type="HOGENOM" id="CLU_159256_0_0_11"/>
<protein>
    <recommendedName>
        <fullName evidence="4">YbaB/EbfC DNA-binding family protein</fullName>
    </recommendedName>
</protein>
<dbReference type="RefSeq" id="WP_012835349.1">
    <property type="nucleotide sequence ID" value="NC_013441.1"/>
</dbReference>
<evidence type="ECO:0008006" key="4">
    <source>
        <dbReference type="Google" id="ProtNLM"/>
    </source>
</evidence>
<dbReference type="KEGG" id="gbr:Gbro_3651"/>
<feature type="compositionally biased region" description="Basic and acidic residues" evidence="1">
    <location>
        <begin position="1"/>
        <end position="21"/>
    </location>
</feature>
<feature type="region of interest" description="Disordered" evidence="1">
    <location>
        <begin position="1"/>
        <end position="37"/>
    </location>
</feature>
<gene>
    <name evidence="2" type="ordered locus">Gbro_3651</name>
</gene>
<reference evidence="3" key="1">
    <citation type="submission" date="2009-10" db="EMBL/GenBank/DDBJ databases">
        <title>The complete chromosome of Gordonia bronchialis DSM 43247.</title>
        <authorList>
            <consortium name="US DOE Joint Genome Institute (JGI-PGF)"/>
            <person name="Lucas S."/>
            <person name="Copeland A."/>
            <person name="Lapidus A."/>
            <person name="Glavina del Rio T."/>
            <person name="Dalin E."/>
            <person name="Tice H."/>
            <person name="Bruce D."/>
            <person name="Goodwin L."/>
            <person name="Pitluck S."/>
            <person name="Kyrpides N."/>
            <person name="Mavromatis K."/>
            <person name="Ivanova N."/>
            <person name="Ovchinnikova G."/>
            <person name="Saunders E."/>
            <person name="Brettin T."/>
            <person name="Detter J.C."/>
            <person name="Han C."/>
            <person name="Larimer F."/>
            <person name="Land M."/>
            <person name="Hauser L."/>
            <person name="Markowitz V."/>
            <person name="Cheng J.-F."/>
            <person name="Hugenholtz P."/>
            <person name="Woyke T."/>
            <person name="Wu D."/>
            <person name="Jando M."/>
            <person name="Schneider S."/>
            <person name="Goeker M."/>
            <person name="Klenk H.-P."/>
            <person name="Eisen J.A."/>
        </authorList>
    </citation>
    <scope>NUCLEOTIDE SEQUENCE [LARGE SCALE GENOMIC DNA]</scope>
    <source>
        <strain evidence="3">ATCC 25592 / DSM 43247 / BCRC 13721 / JCM 3198 / KCTC 3076 / NBRC 16047 / NCTC 10667</strain>
    </source>
</reference>
<reference evidence="2 3" key="2">
    <citation type="journal article" date="2010" name="Stand. Genomic Sci.">
        <title>Complete genome sequence of Gordonia bronchialis type strain (3410).</title>
        <authorList>
            <person name="Ivanova N."/>
            <person name="Sikorski J."/>
            <person name="Jando M."/>
            <person name="Lapidus A."/>
            <person name="Nolan M."/>
            <person name="Lucas S."/>
            <person name="Del Rio T.G."/>
            <person name="Tice H."/>
            <person name="Copeland A."/>
            <person name="Cheng J.F."/>
            <person name="Chen F."/>
            <person name="Bruce D."/>
            <person name="Goodwin L."/>
            <person name="Pitluck S."/>
            <person name="Mavromatis K."/>
            <person name="Ovchinnikova G."/>
            <person name="Pati A."/>
            <person name="Chen A."/>
            <person name="Palaniappan K."/>
            <person name="Land M."/>
            <person name="Hauser L."/>
            <person name="Chang Y.J."/>
            <person name="Jeffries C.D."/>
            <person name="Chain P."/>
            <person name="Saunders E."/>
            <person name="Han C."/>
            <person name="Detter J.C."/>
            <person name="Brettin T."/>
            <person name="Rohde M."/>
            <person name="Goker M."/>
            <person name="Bristow J."/>
            <person name="Eisen J.A."/>
            <person name="Markowitz V."/>
            <person name="Hugenholtz P."/>
            <person name="Klenk H.P."/>
            <person name="Kyrpides N.C."/>
        </authorList>
    </citation>
    <scope>NUCLEOTIDE SEQUENCE [LARGE SCALE GENOMIC DNA]</scope>
    <source>
        <strain evidence="3">ATCC 25592 / DSM 43247 / BCRC 13721 / JCM 3198 / KCTC 3076 / NBRC 16047 / NCTC 10667</strain>
    </source>
</reference>
<organism evidence="2 3">
    <name type="scientific">Gordonia bronchialis (strain ATCC 25592 / DSM 43247 / BCRC 13721 / JCM 3198 / KCTC 3076 / NBRC 16047 / NCTC 10667)</name>
    <name type="common">Rhodococcus bronchialis</name>
    <dbReference type="NCBI Taxonomy" id="526226"/>
    <lineage>
        <taxon>Bacteria</taxon>
        <taxon>Bacillati</taxon>
        <taxon>Actinomycetota</taxon>
        <taxon>Actinomycetes</taxon>
        <taxon>Mycobacteriales</taxon>
        <taxon>Gordoniaceae</taxon>
        <taxon>Gordonia</taxon>
    </lineage>
</organism>